<accession>A0AA97LV00</accession>
<evidence type="ECO:0000259" key="1">
    <source>
        <dbReference type="Pfam" id="PF21806"/>
    </source>
</evidence>
<evidence type="ECO:0000313" key="2">
    <source>
        <dbReference type="EMBL" id="UOE18592.1"/>
    </source>
</evidence>
<evidence type="ECO:0000313" key="3">
    <source>
        <dbReference type="Proteomes" id="UP000265719"/>
    </source>
</evidence>
<protein>
    <recommendedName>
        <fullName evidence="1">DUF6879 domain-containing protein</fullName>
    </recommendedName>
</protein>
<dbReference type="EMBL" id="CP063196">
    <property type="protein sequence ID" value="UOE18592.1"/>
    <property type="molecule type" value="Genomic_DNA"/>
</dbReference>
<dbReference type="KEGG" id="thao:NI17_017475"/>
<dbReference type="RefSeq" id="WP_068688049.1">
    <property type="nucleotide sequence ID" value="NZ_CP063196.1"/>
</dbReference>
<gene>
    <name evidence="2" type="ORF">NI17_017475</name>
</gene>
<dbReference type="Pfam" id="PF21806">
    <property type="entry name" value="DUF6879"/>
    <property type="match status" value="1"/>
</dbReference>
<dbReference type="AlphaFoldDB" id="A0AA97LV00"/>
<name>A0AA97LV00_9ACTN</name>
<organism evidence="2 3">
    <name type="scientific">Thermobifida halotolerans</name>
    <dbReference type="NCBI Taxonomy" id="483545"/>
    <lineage>
        <taxon>Bacteria</taxon>
        <taxon>Bacillati</taxon>
        <taxon>Actinomycetota</taxon>
        <taxon>Actinomycetes</taxon>
        <taxon>Streptosporangiales</taxon>
        <taxon>Nocardiopsidaceae</taxon>
        <taxon>Thermobifida</taxon>
    </lineage>
</organism>
<dbReference type="Proteomes" id="UP000265719">
    <property type="component" value="Chromosome"/>
</dbReference>
<proteinExistence type="predicted"/>
<dbReference type="InterPro" id="IPR049244">
    <property type="entry name" value="DUF6879"/>
</dbReference>
<sequence length="191" mass="21777">MGTVFTSLSDPDFQRLFDDFHYTAYRLEALQVYGVPYEMAEFARFQAGEARGEFPGIARWADRVARGVRAGKRFHRVHVVTEPLSDYVRFECAWAYRHTVPAGEDVRIAAVPEGRWPAGLPRFDYWLFDSSVLVRMDYADDGTFVSAELVDDPEQVVQANVWRDQAVHLSVPFAEYAAGFDDLMRPARADS</sequence>
<keyword evidence="3" id="KW-1185">Reference proteome</keyword>
<reference evidence="2" key="1">
    <citation type="submission" date="2020-10" db="EMBL/GenBank/DDBJ databases">
        <title>De novo genome project of the cellulose decomposer Thermobifida halotolerans type strain.</title>
        <authorList>
            <person name="Nagy I."/>
            <person name="Horvath B."/>
            <person name="Kukolya J."/>
            <person name="Nagy I."/>
            <person name="Orsini M."/>
        </authorList>
    </citation>
    <scope>NUCLEOTIDE SEQUENCE</scope>
    <source>
        <strain evidence="2">DSM 44931</strain>
    </source>
</reference>
<feature type="domain" description="DUF6879" evidence="1">
    <location>
        <begin position="12"/>
        <end position="178"/>
    </location>
</feature>